<dbReference type="PANTHER" id="PTHR28008:SF1">
    <property type="entry name" value="DOMAIN PROTEIN, PUTATIVE (AFU_ORTHOLOGUE AFUA_3G10980)-RELATED"/>
    <property type="match status" value="1"/>
</dbReference>
<organism evidence="3">
    <name type="scientific">marine sediment metagenome</name>
    <dbReference type="NCBI Taxonomy" id="412755"/>
    <lineage>
        <taxon>unclassified sequences</taxon>
        <taxon>metagenomes</taxon>
        <taxon>ecological metagenomes</taxon>
    </lineage>
</organism>
<gene>
    <name evidence="3" type="ORF">LCGC14_1333430</name>
</gene>
<keyword evidence="1" id="KW-1133">Transmembrane helix</keyword>
<dbReference type="PANTHER" id="PTHR28008">
    <property type="entry name" value="DOMAIN PROTEIN, PUTATIVE (AFU_ORTHOLOGUE AFUA_3G10980)-RELATED"/>
    <property type="match status" value="1"/>
</dbReference>
<dbReference type="InterPro" id="IPR006976">
    <property type="entry name" value="VanZ-like"/>
</dbReference>
<feature type="transmembrane region" description="Helical" evidence="1">
    <location>
        <begin position="62"/>
        <end position="80"/>
    </location>
</feature>
<feature type="domain" description="VanZ-like" evidence="2">
    <location>
        <begin position="6"/>
        <end position="134"/>
    </location>
</feature>
<feature type="transmembrane region" description="Helical" evidence="1">
    <location>
        <begin position="87"/>
        <end position="106"/>
    </location>
</feature>
<keyword evidence="1" id="KW-0812">Transmembrane</keyword>
<evidence type="ECO:0000256" key="1">
    <source>
        <dbReference type="SAM" id="Phobius"/>
    </source>
</evidence>
<evidence type="ECO:0000313" key="3">
    <source>
        <dbReference type="EMBL" id="KKM81073.1"/>
    </source>
</evidence>
<dbReference type="EMBL" id="LAZR01008081">
    <property type="protein sequence ID" value="KKM81073.1"/>
    <property type="molecule type" value="Genomic_DNA"/>
</dbReference>
<dbReference type="NCBIfam" id="NF037970">
    <property type="entry name" value="vanZ_1"/>
    <property type="match status" value="1"/>
</dbReference>
<sequence length="158" mass="18516">MCAIFILLFHRLEIMTKTKQKWINYTKAIPAIFCTILIFYFSSLSNPYLIIPPQQPSINLNSILHMLEFGLLSFLVFFGFFSKAKSIYLLSFPFLYAIVDEIHQYFVPSRYFDVFDILLDSIGVVGGIFSYFLLRILYDKIKNKFDQIKTSNNSFQNV</sequence>
<evidence type="ECO:0000259" key="2">
    <source>
        <dbReference type="Pfam" id="PF04892"/>
    </source>
</evidence>
<comment type="caution">
    <text evidence="3">The sequence shown here is derived from an EMBL/GenBank/DDBJ whole genome shotgun (WGS) entry which is preliminary data.</text>
</comment>
<accession>A0A0F9KGJ6</accession>
<dbReference type="AlphaFoldDB" id="A0A0F9KGJ6"/>
<feature type="transmembrane region" description="Helical" evidence="1">
    <location>
        <begin position="22"/>
        <end position="42"/>
    </location>
</feature>
<keyword evidence="1" id="KW-0472">Membrane</keyword>
<dbReference type="Pfam" id="PF04892">
    <property type="entry name" value="VanZ"/>
    <property type="match status" value="1"/>
</dbReference>
<proteinExistence type="predicted"/>
<feature type="transmembrane region" description="Helical" evidence="1">
    <location>
        <begin position="118"/>
        <end position="138"/>
    </location>
</feature>
<protein>
    <recommendedName>
        <fullName evidence="2">VanZ-like domain-containing protein</fullName>
    </recommendedName>
</protein>
<reference evidence="3" key="1">
    <citation type="journal article" date="2015" name="Nature">
        <title>Complex archaea that bridge the gap between prokaryotes and eukaryotes.</title>
        <authorList>
            <person name="Spang A."/>
            <person name="Saw J.H."/>
            <person name="Jorgensen S.L."/>
            <person name="Zaremba-Niedzwiedzka K."/>
            <person name="Martijn J."/>
            <person name="Lind A.E."/>
            <person name="van Eijk R."/>
            <person name="Schleper C."/>
            <person name="Guy L."/>
            <person name="Ettema T.J."/>
        </authorList>
    </citation>
    <scope>NUCLEOTIDE SEQUENCE</scope>
</reference>
<name>A0A0F9KGJ6_9ZZZZ</name>